<gene>
    <name evidence="1" type="ORF">A2627_03125</name>
</gene>
<dbReference type="EMBL" id="MGGI01000025">
    <property type="protein sequence ID" value="OGM24934.1"/>
    <property type="molecule type" value="Genomic_DNA"/>
</dbReference>
<protein>
    <submittedName>
        <fullName evidence="1">Uncharacterized protein</fullName>
    </submittedName>
</protein>
<proteinExistence type="predicted"/>
<organism evidence="1 2">
    <name type="scientific">Candidatus Woesebacteria bacterium RIFCSPHIGHO2_01_FULL_39_28</name>
    <dbReference type="NCBI Taxonomy" id="1802496"/>
    <lineage>
        <taxon>Bacteria</taxon>
        <taxon>Candidatus Woeseibacteriota</taxon>
    </lineage>
</organism>
<comment type="caution">
    <text evidence="1">The sequence shown here is derived from an EMBL/GenBank/DDBJ whole genome shotgun (WGS) entry which is preliminary data.</text>
</comment>
<evidence type="ECO:0000313" key="2">
    <source>
        <dbReference type="Proteomes" id="UP000178851"/>
    </source>
</evidence>
<sequence length="66" mass="7284">MDGEPSQFGVSAEQMKESRRKLLGKLEGATFTASRIITKFLGHIFKIVISIARDVISGLLKIFSSK</sequence>
<evidence type="ECO:0000313" key="1">
    <source>
        <dbReference type="EMBL" id="OGM24934.1"/>
    </source>
</evidence>
<accession>A0A1F7YC62</accession>
<reference evidence="1 2" key="1">
    <citation type="journal article" date="2016" name="Nat. Commun.">
        <title>Thousands of microbial genomes shed light on interconnected biogeochemical processes in an aquifer system.</title>
        <authorList>
            <person name="Anantharaman K."/>
            <person name="Brown C.T."/>
            <person name="Hug L.A."/>
            <person name="Sharon I."/>
            <person name="Castelle C.J."/>
            <person name="Probst A.J."/>
            <person name="Thomas B.C."/>
            <person name="Singh A."/>
            <person name="Wilkins M.J."/>
            <person name="Karaoz U."/>
            <person name="Brodie E.L."/>
            <person name="Williams K.H."/>
            <person name="Hubbard S.S."/>
            <person name="Banfield J.F."/>
        </authorList>
    </citation>
    <scope>NUCLEOTIDE SEQUENCE [LARGE SCALE GENOMIC DNA]</scope>
</reference>
<dbReference type="Proteomes" id="UP000178851">
    <property type="component" value="Unassembled WGS sequence"/>
</dbReference>
<name>A0A1F7YC62_9BACT</name>
<dbReference type="AlphaFoldDB" id="A0A1F7YC62"/>